<dbReference type="HAMAP" id="MF_00386">
    <property type="entry name" value="UPF0161_YidD"/>
    <property type="match status" value="1"/>
</dbReference>
<name>A0ABT7C9B0_9MICO</name>
<reference evidence="2" key="2">
    <citation type="journal article" date="2022" name="Sci. Rep.">
        <title>In silico prediction of the enzymes involved in the degradation of the herbicide molinate by Gulosibacter molinativorax ON4T.</title>
        <authorList>
            <person name="Lopes A.R."/>
            <person name="Bunin E."/>
            <person name="Viana A.T."/>
            <person name="Froufe H."/>
            <person name="Munoz-Merida A."/>
            <person name="Pinho D."/>
            <person name="Figueiredo J."/>
            <person name="Barroso C."/>
            <person name="Vaz-Moreira I."/>
            <person name="Bellanger X."/>
            <person name="Egas C."/>
            <person name="Nunes O.C."/>
        </authorList>
    </citation>
    <scope>NUCLEOTIDE SEQUENCE</scope>
    <source>
        <strain evidence="2">ON4</strain>
    </source>
</reference>
<comment type="similarity">
    <text evidence="1">Belongs to the UPF0161 family.</text>
</comment>
<dbReference type="SMART" id="SM01234">
    <property type="entry name" value="Haemolytic"/>
    <property type="match status" value="1"/>
</dbReference>
<reference evidence="2" key="1">
    <citation type="submission" date="2018-03" db="EMBL/GenBank/DDBJ databases">
        <authorList>
            <person name="Nunes O.C."/>
            <person name="Lopes A.R."/>
            <person name="Froufe H."/>
            <person name="Munoz-Merida A."/>
            <person name="Barroso C."/>
            <person name="Egas C."/>
        </authorList>
    </citation>
    <scope>NUCLEOTIDE SEQUENCE</scope>
    <source>
        <strain evidence="2">ON4</strain>
    </source>
</reference>
<comment type="caution">
    <text evidence="2">The sequence shown here is derived from an EMBL/GenBank/DDBJ whole genome shotgun (WGS) entry which is preliminary data.</text>
</comment>
<protein>
    <recommendedName>
        <fullName evidence="1">Putative membrane protein insertion efficiency factor</fullName>
    </recommendedName>
</protein>
<comment type="function">
    <text evidence="1">Could be involved in insertion of integral membrane proteins into the membrane.</text>
</comment>
<accession>A0ABT7C9B0</accession>
<dbReference type="Proteomes" id="UP001170379">
    <property type="component" value="Unassembled WGS sequence"/>
</dbReference>
<evidence type="ECO:0000313" key="2">
    <source>
        <dbReference type="EMBL" id="MDJ1371698.1"/>
    </source>
</evidence>
<comment type="subcellular location">
    <subcellularLocation>
        <location evidence="1">Cell membrane</location>
        <topology evidence="1">Peripheral membrane protein</topology>
        <orientation evidence="1">Cytoplasmic side</orientation>
    </subcellularLocation>
</comment>
<dbReference type="PANTHER" id="PTHR33383">
    <property type="entry name" value="MEMBRANE PROTEIN INSERTION EFFICIENCY FACTOR-RELATED"/>
    <property type="match status" value="1"/>
</dbReference>
<dbReference type="EMBL" id="PXVD01000015">
    <property type="protein sequence ID" value="MDJ1371698.1"/>
    <property type="molecule type" value="Genomic_DNA"/>
</dbReference>
<evidence type="ECO:0000313" key="3">
    <source>
        <dbReference type="Proteomes" id="UP001170379"/>
    </source>
</evidence>
<evidence type="ECO:0000256" key="1">
    <source>
        <dbReference type="HAMAP-Rule" id="MF_00386"/>
    </source>
</evidence>
<gene>
    <name evidence="2" type="ORF">C7K25_10020</name>
</gene>
<dbReference type="PANTHER" id="PTHR33383:SF1">
    <property type="entry name" value="MEMBRANE PROTEIN INSERTION EFFICIENCY FACTOR-RELATED"/>
    <property type="match status" value="1"/>
</dbReference>
<keyword evidence="1" id="KW-1003">Cell membrane</keyword>
<organism evidence="2 3">
    <name type="scientific">Gulosibacter molinativorax</name>
    <dbReference type="NCBI Taxonomy" id="256821"/>
    <lineage>
        <taxon>Bacteria</taxon>
        <taxon>Bacillati</taxon>
        <taxon>Actinomycetota</taxon>
        <taxon>Actinomycetes</taxon>
        <taxon>Micrococcales</taxon>
        <taxon>Microbacteriaceae</taxon>
        <taxon>Gulosibacter</taxon>
    </lineage>
</organism>
<keyword evidence="1" id="KW-0472">Membrane</keyword>
<keyword evidence="3" id="KW-1185">Reference proteome</keyword>
<dbReference type="NCBIfam" id="TIGR00278">
    <property type="entry name" value="membrane protein insertion efficiency factor YidD"/>
    <property type="match status" value="1"/>
</dbReference>
<dbReference type="InterPro" id="IPR002696">
    <property type="entry name" value="Membr_insert_effic_factor_YidD"/>
</dbReference>
<dbReference type="Pfam" id="PF01809">
    <property type="entry name" value="YidD"/>
    <property type="match status" value="1"/>
</dbReference>
<sequence length="104" mass="11828">MLRALHNLVLAPRNLGVALLLVYRKVISPIYGDVCRYYPTCSAYGLEAVQVYGLLRGSWMALRRILRCHPWAKPDFDEVPEPKRAFDIRITAPGFVVSTLQPKD</sequence>
<proteinExistence type="inferred from homology"/>